<dbReference type="Pfam" id="PF22784">
    <property type="entry name" value="PTP-SAK"/>
    <property type="match status" value="1"/>
</dbReference>
<reference evidence="3 4" key="1">
    <citation type="submission" date="2019-09" db="EMBL/GenBank/DDBJ databases">
        <title>Mumia zhuanghuii sp. nov. isolated from the intestinal contents of plateau pika (Ochotona curzoniae) in the Qinghai-Tibet plateau of China.</title>
        <authorList>
            <person name="Tian Z."/>
        </authorList>
    </citation>
    <scope>NUCLEOTIDE SEQUENCE [LARGE SCALE GENOMIC DNA]</scope>
    <source>
        <strain evidence="4">350</strain>
    </source>
</reference>
<proteinExistence type="predicted"/>
<keyword evidence="1" id="KW-0378">Hydrolase</keyword>
<evidence type="ECO:0000313" key="3">
    <source>
        <dbReference type="EMBL" id="KAA1419854.1"/>
    </source>
</evidence>
<dbReference type="InterPro" id="IPR029021">
    <property type="entry name" value="Prot-tyrosine_phosphatase-like"/>
</dbReference>
<evidence type="ECO:0000256" key="1">
    <source>
        <dbReference type="ARBA" id="ARBA00022801"/>
    </source>
</evidence>
<name>A0A5Q6RPA7_9ACTN</name>
<protein>
    <submittedName>
        <fullName evidence="3">Protein phosphatase</fullName>
    </submittedName>
</protein>
<sequence>METWDTKIAGVVELPSGRRVRGRSLRASPTPGEEPALAVVLAGKRPESARWEQRWIPWRDFWLPAHPDEAIATLREAYDRASRDRVEIGCGGGIGRTGTALAVLCVLDGMAPEAAITWVRAHYHPRAIETPWQRRFVRRVRRGSP</sequence>
<dbReference type="OrthoDB" id="2629679at2"/>
<dbReference type="RefSeq" id="WP_149771077.1">
    <property type="nucleotide sequence ID" value="NZ_VDFQ02000006.1"/>
</dbReference>
<dbReference type="GO" id="GO:0016791">
    <property type="term" value="F:phosphatase activity"/>
    <property type="evidence" value="ECO:0007669"/>
    <property type="project" value="UniProtKB-ARBA"/>
</dbReference>
<dbReference type="SUPFAM" id="SSF52799">
    <property type="entry name" value="(Phosphotyrosine protein) phosphatases II"/>
    <property type="match status" value="1"/>
</dbReference>
<organism evidence="3 4">
    <name type="scientific">Mumia zhuanghuii</name>
    <dbReference type="NCBI Taxonomy" id="2585211"/>
    <lineage>
        <taxon>Bacteria</taxon>
        <taxon>Bacillati</taxon>
        <taxon>Actinomycetota</taxon>
        <taxon>Actinomycetes</taxon>
        <taxon>Propionibacteriales</taxon>
        <taxon>Nocardioidaceae</taxon>
        <taxon>Mumia</taxon>
    </lineage>
</organism>
<dbReference type="Gene3D" id="3.90.190.10">
    <property type="entry name" value="Protein tyrosine phosphatase superfamily"/>
    <property type="match status" value="1"/>
</dbReference>
<comment type="caution">
    <text evidence="3">The sequence shown here is derived from an EMBL/GenBank/DDBJ whole genome shotgun (WGS) entry which is preliminary data.</text>
</comment>
<evidence type="ECO:0000259" key="2">
    <source>
        <dbReference type="Pfam" id="PF22784"/>
    </source>
</evidence>
<dbReference type="Proteomes" id="UP000307768">
    <property type="component" value="Unassembled WGS sequence"/>
</dbReference>
<gene>
    <name evidence="3" type="ORF">FE697_018285</name>
</gene>
<dbReference type="AlphaFoldDB" id="A0A5Q6RPA7"/>
<dbReference type="InterPro" id="IPR057023">
    <property type="entry name" value="PTP-SAK"/>
</dbReference>
<dbReference type="EMBL" id="VDFQ02000006">
    <property type="protein sequence ID" value="KAA1419854.1"/>
    <property type="molecule type" value="Genomic_DNA"/>
</dbReference>
<accession>A0A5Q6RPA7</accession>
<evidence type="ECO:0000313" key="4">
    <source>
        <dbReference type="Proteomes" id="UP000307768"/>
    </source>
</evidence>
<feature type="domain" description="Swiss Army Knife protein DSP-PTPase phosphatase" evidence="2">
    <location>
        <begin position="73"/>
        <end position="124"/>
    </location>
</feature>